<dbReference type="GO" id="GO:0009288">
    <property type="term" value="C:bacterial-type flagellum"/>
    <property type="evidence" value="ECO:0007669"/>
    <property type="project" value="UniProtKB-SubCell"/>
</dbReference>
<keyword evidence="5" id="KW-0969">Cilium</keyword>
<accession>A4U008</accession>
<dbReference type="SUPFAM" id="SSF64518">
    <property type="entry name" value="Phase 1 flagellin"/>
    <property type="match status" value="1"/>
</dbReference>
<gene>
    <name evidence="5" type="primary">fliC</name>
    <name evidence="5" type="ORF">MGR_2160</name>
</gene>
<protein>
    <submittedName>
        <fullName evidence="5">Phase-1 flagellin</fullName>
    </submittedName>
</protein>
<name>A4U008_9PROT</name>
<reference evidence="5" key="1">
    <citation type="journal article" date="2007" name="J. Bacteriol.">
        <title>Comparative genome analysis of four magnetotactic bacteria reveals a complex set of group-specific genes implicated in magnetosome biomineralization and function.</title>
        <authorList>
            <person name="Richter M."/>
            <person name="Kube M."/>
            <person name="Bazylinski D.A."/>
            <person name="Lombardot T."/>
            <person name="Gloeckner F.O."/>
            <person name="Reinhardt R."/>
            <person name="Schueler D."/>
        </authorList>
    </citation>
    <scope>NUCLEOTIDE SEQUENCE</scope>
    <source>
        <strain evidence="5">MSR-1</strain>
    </source>
</reference>
<dbReference type="Pfam" id="PF00700">
    <property type="entry name" value="Flagellin_C"/>
    <property type="match status" value="1"/>
</dbReference>
<evidence type="ECO:0000259" key="4">
    <source>
        <dbReference type="Pfam" id="PF00700"/>
    </source>
</evidence>
<dbReference type="AlphaFoldDB" id="A4U008"/>
<evidence type="ECO:0000256" key="2">
    <source>
        <dbReference type="ARBA" id="ARBA00005709"/>
    </source>
</evidence>
<dbReference type="SMR" id="A4U008"/>
<dbReference type="InterPro" id="IPR001492">
    <property type="entry name" value="Flagellin"/>
</dbReference>
<evidence type="ECO:0000313" key="5">
    <source>
        <dbReference type="EMBL" id="CAM76215.1"/>
    </source>
</evidence>
<dbReference type="GO" id="GO:0005198">
    <property type="term" value="F:structural molecule activity"/>
    <property type="evidence" value="ECO:0007669"/>
    <property type="project" value="InterPro"/>
</dbReference>
<dbReference type="PANTHER" id="PTHR42792">
    <property type="entry name" value="FLAGELLIN"/>
    <property type="match status" value="1"/>
</dbReference>
<evidence type="ECO:0000256" key="3">
    <source>
        <dbReference type="ARBA" id="ARBA00023143"/>
    </source>
</evidence>
<evidence type="ECO:0000256" key="1">
    <source>
        <dbReference type="ARBA" id="ARBA00004365"/>
    </source>
</evidence>
<dbReference type="InterPro" id="IPR046358">
    <property type="entry name" value="Flagellin_C"/>
</dbReference>
<organism evidence="5">
    <name type="scientific">Magnetospirillum gryphiswaldense</name>
    <dbReference type="NCBI Taxonomy" id="55518"/>
    <lineage>
        <taxon>Bacteria</taxon>
        <taxon>Pseudomonadati</taxon>
        <taxon>Pseudomonadota</taxon>
        <taxon>Alphaproteobacteria</taxon>
        <taxon>Rhodospirillales</taxon>
        <taxon>Rhodospirillaceae</taxon>
        <taxon>Magnetospirillum</taxon>
    </lineage>
</organism>
<proteinExistence type="inferred from homology"/>
<feature type="domain" description="Flagellin C-terminal" evidence="4">
    <location>
        <begin position="425"/>
        <end position="500"/>
    </location>
</feature>
<comment type="similarity">
    <text evidence="2">Belongs to the bacterial flagellin family.</text>
</comment>
<dbReference type="RefSeq" id="WP_024080340.1">
    <property type="nucleotide sequence ID" value="NZ_CP027527.1"/>
</dbReference>
<sequence length="501" mass="53936">MTRVATYGSNQLYLSRITAVQERVNMRTLQVVTEKKSPNYTGISADANRLINFENEKARSQAFINNNASLQTTIGLADVSLTAVEKTMKTFRDRLETFYTNKNRTQQDIESIQTLAFQSMIDMQSYLSSSADGKYLFSGGLVSQEPVQLPAATHDAFKDIYDGFSVTYPTTRDAHMVDTVTKTATTGNLTFNAANGTITAANAGTLSQFPVGSKITAAGASGANNQSYTVVANTGTQIKVSQLTTEGPSAATISYYPAGNTTTPNVLNGNLTFTPGTDTIQVSSTTGFAVGQVFTVAGTTSNDGSYKVSSIAAGPPDTITVESVKVGATETVAATLSSESWYKGDNISIEQRIDQDRTVAIGIFASDPAFEKAFRAMGLIAQGNYGTAGGLENNMERVEQARYLIRDSMLHPAGNSAPFGTEESSDLESVRSQLGVTQNLIKTKTEKHQSYIGFLDDRIISMENVDKNEAITLLLDDQRALEAGYQALSKVREMSLINFLN</sequence>
<keyword evidence="3" id="KW-0975">Bacterial flagellum</keyword>
<dbReference type="PANTHER" id="PTHR42792:SF1">
    <property type="entry name" value="FLAGELLAR HOOK-ASSOCIATED PROTEIN 3"/>
    <property type="match status" value="1"/>
</dbReference>
<comment type="subcellular location">
    <subcellularLocation>
        <location evidence="1">Bacterial flagellum</location>
    </subcellularLocation>
</comment>
<keyword evidence="5" id="KW-0966">Cell projection</keyword>
<keyword evidence="5" id="KW-0282">Flagellum</keyword>
<dbReference type="EMBL" id="CU459003">
    <property type="protein sequence ID" value="CAM76215.1"/>
    <property type="molecule type" value="Genomic_DNA"/>
</dbReference>